<gene>
    <name evidence="1" type="ORF">Plec18167_002927</name>
</gene>
<comment type="caution">
    <text evidence="1">The sequence shown here is derived from an EMBL/GenBank/DDBJ whole genome shotgun (WGS) entry which is preliminary data.</text>
</comment>
<organism evidence="1 2">
    <name type="scientific">Paecilomyces lecythidis</name>
    <dbReference type="NCBI Taxonomy" id="3004212"/>
    <lineage>
        <taxon>Eukaryota</taxon>
        <taxon>Fungi</taxon>
        <taxon>Dikarya</taxon>
        <taxon>Ascomycota</taxon>
        <taxon>Pezizomycotina</taxon>
        <taxon>Eurotiomycetes</taxon>
        <taxon>Eurotiomycetidae</taxon>
        <taxon>Eurotiales</taxon>
        <taxon>Thermoascaceae</taxon>
        <taxon>Paecilomyces</taxon>
    </lineage>
</organism>
<sequence>MSEANKSMLFQTLDAEVLELLQPAPTKTLSEDLSKVQAMLLYQIIRLFYGGMKERLLAEQQANLLKAWGLQLIQRVDVELPNPQSTWEDWILAESSRRTVILAFMIYGMYSLINHGFCLERSTLGILPVSTRPDFWNSRALYEEHHRQAKTMKYIEYSDHWLASPPRSVEPFQKLLLVACKGLDQVEARSPPS</sequence>
<accession>A0ABR3Y2J6</accession>
<dbReference type="EMBL" id="JAVDPF010000006">
    <property type="protein sequence ID" value="KAL1882511.1"/>
    <property type="molecule type" value="Genomic_DNA"/>
</dbReference>
<protein>
    <submittedName>
        <fullName evidence="1">Uncharacterized protein</fullName>
    </submittedName>
</protein>
<evidence type="ECO:0000313" key="2">
    <source>
        <dbReference type="Proteomes" id="UP001583193"/>
    </source>
</evidence>
<keyword evidence="2" id="KW-1185">Reference proteome</keyword>
<name>A0ABR3Y2J6_9EURO</name>
<reference evidence="1 2" key="1">
    <citation type="journal article" date="2024" name="IMA Fungus">
        <title>IMA Genome - F19 : A genome assembly and annotation guide to empower mycologists, including annotated draft genome sequences of Ceratocystis pirilliformis, Diaporthe australafricana, Fusarium ophioides, Paecilomyces lecythidis, and Sporothrix stenoceras.</title>
        <authorList>
            <person name="Aylward J."/>
            <person name="Wilson A.M."/>
            <person name="Visagie C.M."/>
            <person name="Spraker J."/>
            <person name="Barnes I."/>
            <person name="Buitendag C."/>
            <person name="Ceriani C."/>
            <person name="Del Mar Angel L."/>
            <person name="du Plessis D."/>
            <person name="Fuchs T."/>
            <person name="Gasser K."/>
            <person name="Kramer D."/>
            <person name="Li W."/>
            <person name="Munsamy K."/>
            <person name="Piso A."/>
            <person name="Price J.L."/>
            <person name="Sonnekus B."/>
            <person name="Thomas C."/>
            <person name="van der Nest A."/>
            <person name="van Dijk A."/>
            <person name="van Heerden A."/>
            <person name="van Vuuren N."/>
            <person name="Yilmaz N."/>
            <person name="Duong T.A."/>
            <person name="van der Merwe N.A."/>
            <person name="Wingfield M.J."/>
            <person name="Wingfield B.D."/>
        </authorList>
    </citation>
    <scope>NUCLEOTIDE SEQUENCE [LARGE SCALE GENOMIC DNA]</scope>
    <source>
        <strain evidence="1 2">CMW 18167</strain>
    </source>
</reference>
<evidence type="ECO:0000313" key="1">
    <source>
        <dbReference type="EMBL" id="KAL1882511.1"/>
    </source>
</evidence>
<proteinExistence type="predicted"/>
<dbReference type="Proteomes" id="UP001583193">
    <property type="component" value="Unassembled WGS sequence"/>
</dbReference>